<dbReference type="Proteomes" id="UP000318720">
    <property type="component" value="Unassembled WGS sequence"/>
</dbReference>
<feature type="region of interest" description="Disordered" evidence="1">
    <location>
        <begin position="217"/>
        <end position="282"/>
    </location>
</feature>
<organism evidence="3 4">
    <name type="scientific">Streptomyces ipomoeae</name>
    <dbReference type="NCBI Taxonomy" id="103232"/>
    <lineage>
        <taxon>Bacteria</taxon>
        <taxon>Bacillati</taxon>
        <taxon>Actinomycetota</taxon>
        <taxon>Actinomycetes</taxon>
        <taxon>Kitasatosporales</taxon>
        <taxon>Streptomycetaceae</taxon>
        <taxon>Streptomyces</taxon>
    </lineage>
</organism>
<dbReference type="InterPro" id="IPR005523">
    <property type="entry name" value="DUF317_SPDY"/>
</dbReference>
<dbReference type="RefSeq" id="WP_141582523.1">
    <property type="nucleotide sequence ID" value="NZ_SPAZ01000136.1"/>
</dbReference>
<evidence type="ECO:0000256" key="1">
    <source>
        <dbReference type="SAM" id="MobiDB-lite"/>
    </source>
</evidence>
<evidence type="ECO:0000313" key="3">
    <source>
        <dbReference type="EMBL" id="TQE34194.1"/>
    </source>
</evidence>
<feature type="compositionally biased region" description="Low complexity" evidence="1">
    <location>
        <begin position="239"/>
        <end position="255"/>
    </location>
</feature>
<protein>
    <submittedName>
        <fullName evidence="3">DUF317 domain-containing protein</fullName>
    </submittedName>
</protein>
<gene>
    <name evidence="3" type="ORF">Sipo8835_15710</name>
</gene>
<feature type="domain" description="DUF317" evidence="2">
    <location>
        <begin position="150"/>
        <end position="219"/>
    </location>
</feature>
<accession>A0AAE8W2K8</accession>
<feature type="domain" description="DUF317" evidence="2">
    <location>
        <begin position="54"/>
        <end position="108"/>
    </location>
</feature>
<dbReference type="Pfam" id="PF03771">
    <property type="entry name" value="SPDY"/>
    <property type="match status" value="2"/>
</dbReference>
<reference evidence="3 4" key="1">
    <citation type="submission" date="2019-03" db="EMBL/GenBank/DDBJ databases">
        <title>Comparative genomic analyses of the sweetpotato soil rot pathogen, Streptomyces ipomoeae.</title>
        <authorList>
            <person name="Ruschel Soares N."/>
            <person name="Badger J.H."/>
            <person name="Huguet-Tapia J.C."/>
            <person name="Clark C.A."/>
            <person name="Pettis G.S."/>
        </authorList>
    </citation>
    <scope>NUCLEOTIDE SEQUENCE [LARGE SCALE GENOMIC DNA]</scope>
    <source>
        <strain evidence="3 4">88-35</strain>
    </source>
</reference>
<evidence type="ECO:0000259" key="2">
    <source>
        <dbReference type="Pfam" id="PF03771"/>
    </source>
</evidence>
<dbReference type="AlphaFoldDB" id="A0AAE8W2K8"/>
<sequence>MTSAPHHPPAQDDDLLVGPVYLAGPGNPALVTEPLRAAPGWAESRTPTGRVFSSPCLRAQIAELPSSRYGGWKISWSREPLAIPAWTATFTRNTPAEIVSAFTTTLMRGVDNDHKDFLPGGPHYTPIAPGDVLIARGWKDEANALFQYQHSPDRHAYLSLRLYDTDFHDELEGGVSAERTMYACVDAANGPRWHADFTSATPLHLIIAAADALSSPAPVRRNRRDVPERNLPYLTTQPATSPRVTAARSRTTARPLVTGPSAAPAAAPVTHPGVANPRRSRR</sequence>
<comment type="caution">
    <text evidence="3">The sequence shown here is derived from an EMBL/GenBank/DDBJ whole genome shotgun (WGS) entry which is preliminary data.</text>
</comment>
<proteinExistence type="predicted"/>
<dbReference type="EMBL" id="SPAZ01000136">
    <property type="protein sequence ID" value="TQE34194.1"/>
    <property type="molecule type" value="Genomic_DNA"/>
</dbReference>
<evidence type="ECO:0000313" key="4">
    <source>
        <dbReference type="Proteomes" id="UP000318720"/>
    </source>
</evidence>
<name>A0AAE8W2K8_9ACTN</name>